<evidence type="ECO:0000256" key="4">
    <source>
        <dbReference type="ARBA" id="ARBA00060557"/>
    </source>
</evidence>
<dbReference type="SUPFAM" id="SSF51735">
    <property type="entry name" value="NAD(P)-binding Rossmann-fold domains"/>
    <property type="match status" value="1"/>
</dbReference>
<dbReference type="Pfam" id="PF01370">
    <property type="entry name" value="Epimerase"/>
    <property type="match status" value="1"/>
</dbReference>
<feature type="domain" description="NAD-dependent epimerase/dehydratase" evidence="7">
    <location>
        <begin position="39"/>
        <end position="288"/>
    </location>
</feature>
<dbReference type="InParanoid" id="A0A1X7VPN8"/>
<proteinExistence type="inferred from homology"/>
<dbReference type="AlphaFoldDB" id="A0A1X7VPN8"/>
<dbReference type="GO" id="GO:0008743">
    <property type="term" value="F:L-threonine 3-dehydrogenase activity"/>
    <property type="evidence" value="ECO:0007669"/>
    <property type="project" value="UniProtKB-EC"/>
</dbReference>
<sequence length="364" mass="41192">MSLSRLFSPLSFSRRGLCLVGKASQRSASTNDADNNRRVLITGGMGQLGTGMAKIMRNKYGNDNVILSDIKKPTQEILSQGPYLYADVLDIKHLNSIVVNYGIDWVVHFSALLSAVGELNPRKALEVHTVEFLVFKNENKLLMLMGFTTLWSSSSFHKLRLFSPSTIGAFGPDSPKVLCPDLTIMRPRTVYGVSKVHMELLGEYYSQHGLDFRSLRFPGVIGADTEPGGGTTDYAVHIFHSVAKTGHYSCFLKKDTRLPMIYIDDCLRAAVEFMEFPSEALTQRTYNVTAMSFSPEELVEEMKRYYPKMRVDYEPDERKQSIAESWPQVLDDIRARSDWGWKPDYDISRMVKVMIEKIDPNSTL</sequence>
<dbReference type="InterPro" id="IPR001509">
    <property type="entry name" value="Epimerase_deHydtase"/>
</dbReference>
<dbReference type="eggNOG" id="KOG2774">
    <property type="taxonomic scope" value="Eukaryota"/>
</dbReference>
<dbReference type="OrthoDB" id="10058185at2759"/>
<dbReference type="InterPro" id="IPR051225">
    <property type="entry name" value="NAD(P)_epim/dehydratase"/>
</dbReference>
<dbReference type="PANTHER" id="PTHR42687:SF1">
    <property type="entry name" value="L-THREONINE 3-DEHYDROGENASE, MITOCHONDRIAL"/>
    <property type="match status" value="1"/>
</dbReference>
<comment type="similarity">
    <text evidence="1">Belongs to the NAD(P)-dependent epimerase/dehydratase family.</text>
</comment>
<comment type="pathway">
    <text evidence="4">Amino-acid degradation; L-threonine degradation via oxydo-reductase pathway; glycine from L-threonine: step 1/2.</text>
</comment>
<reference evidence="8" key="1">
    <citation type="submission" date="2017-05" db="UniProtKB">
        <authorList>
            <consortium name="EnsemblMetazoa"/>
        </authorList>
    </citation>
    <scope>IDENTIFICATION</scope>
</reference>
<organism evidence="8">
    <name type="scientific">Amphimedon queenslandica</name>
    <name type="common">Sponge</name>
    <dbReference type="NCBI Taxonomy" id="400682"/>
    <lineage>
        <taxon>Eukaryota</taxon>
        <taxon>Metazoa</taxon>
        <taxon>Porifera</taxon>
        <taxon>Demospongiae</taxon>
        <taxon>Heteroscleromorpha</taxon>
        <taxon>Haplosclerida</taxon>
        <taxon>Niphatidae</taxon>
        <taxon>Amphimedon</taxon>
    </lineage>
</organism>
<comment type="function">
    <text evidence="3">Catalyzes the NAD(+)-dependent oxidation of L-threonine to 2-amino-3-ketobutyrate, mediating L-threonine catabolism.</text>
</comment>
<evidence type="ECO:0000256" key="6">
    <source>
        <dbReference type="ARBA" id="ARBA00069940"/>
    </source>
</evidence>
<evidence type="ECO:0000256" key="3">
    <source>
        <dbReference type="ARBA" id="ARBA00059023"/>
    </source>
</evidence>
<evidence type="ECO:0000259" key="7">
    <source>
        <dbReference type="Pfam" id="PF01370"/>
    </source>
</evidence>
<dbReference type="Gene3D" id="3.40.50.720">
    <property type="entry name" value="NAD(P)-binding Rossmann-like Domain"/>
    <property type="match status" value="1"/>
</dbReference>
<dbReference type="EC" id="1.1.1.103" evidence="5"/>
<name>A0A1X7VPN8_AMPQE</name>
<protein>
    <recommendedName>
        <fullName evidence="6">L-threonine 3-dehydrogenase, mitochondrial</fullName>
        <ecNumber evidence="5">1.1.1.103</ecNumber>
    </recommendedName>
</protein>
<evidence type="ECO:0000256" key="5">
    <source>
        <dbReference type="ARBA" id="ARBA00066604"/>
    </source>
</evidence>
<dbReference type="FunFam" id="3.40.50.720:FF:000077">
    <property type="entry name" value="L-threonine 3-dehydrogenase, mitochondrial"/>
    <property type="match status" value="1"/>
</dbReference>
<accession>A0A1X7VPN8</accession>
<comment type="catalytic activity">
    <reaction evidence="2">
        <text>L-threonine + NAD(+) = (2S)-2-amino-3-oxobutanoate + NADH + H(+)</text>
        <dbReference type="Rhea" id="RHEA:13161"/>
        <dbReference type="ChEBI" id="CHEBI:15378"/>
        <dbReference type="ChEBI" id="CHEBI:57540"/>
        <dbReference type="ChEBI" id="CHEBI:57926"/>
        <dbReference type="ChEBI" id="CHEBI:57945"/>
        <dbReference type="ChEBI" id="CHEBI:78948"/>
        <dbReference type="EC" id="1.1.1.103"/>
    </reaction>
</comment>
<dbReference type="InterPro" id="IPR036291">
    <property type="entry name" value="NAD(P)-bd_dom_sf"/>
</dbReference>
<evidence type="ECO:0000313" key="8">
    <source>
        <dbReference type="EnsemblMetazoa" id="Aqu2.1.41358_001"/>
    </source>
</evidence>
<dbReference type="GO" id="GO:0006567">
    <property type="term" value="P:L-threonine catabolic process"/>
    <property type="evidence" value="ECO:0007669"/>
    <property type="project" value="TreeGrafter"/>
</dbReference>
<dbReference type="EnsemblMetazoa" id="Aqu2.1.41358_001">
    <property type="protein sequence ID" value="Aqu2.1.41358_001"/>
    <property type="gene ID" value="Aqu2.1.41358"/>
</dbReference>
<dbReference type="PANTHER" id="PTHR42687">
    <property type="entry name" value="L-THREONINE 3-DEHYDROGENASE"/>
    <property type="match status" value="1"/>
</dbReference>
<dbReference type="STRING" id="400682.A0A1X7VPN8"/>
<evidence type="ECO:0000256" key="1">
    <source>
        <dbReference type="ARBA" id="ARBA00007637"/>
    </source>
</evidence>
<evidence type="ECO:0000256" key="2">
    <source>
        <dbReference type="ARBA" id="ARBA00050613"/>
    </source>
</evidence>